<keyword evidence="7" id="KW-0997">Cell inner membrane</keyword>
<evidence type="ECO:0000256" key="4">
    <source>
        <dbReference type="ARBA" id="ARBA00012786"/>
    </source>
</evidence>
<dbReference type="Pfam" id="PF00689">
    <property type="entry name" value="Cation_ATPase_C"/>
    <property type="match status" value="1"/>
</dbReference>
<evidence type="ECO:0000256" key="15">
    <source>
        <dbReference type="ARBA" id="ARBA00023136"/>
    </source>
</evidence>
<keyword evidence="9 18" id="KW-0812">Transmembrane</keyword>
<organism evidence="20">
    <name type="scientific">Thermogemmatispora argillosa</name>
    <dbReference type="NCBI Taxonomy" id="2045280"/>
    <lineage>
        <taxon>Bacteria</taxon>
        <taxon>Bacillati</taxon>
        <taxon>Chloroflexota</taxon>
        <taxon>Ktedonobacteria</taxon>
        <taxon>Thermogemmatisporales</taxon>
        <taxon>Thermogemmatisporaceae</taxon>
        <taxon>Thermogemmatispora</taxon>
    </lineage>
</organism>
<dbReference type="SFLD" id="SFLDG00002">
    <property type="entry name" value="C1.7:_P-type_atpase_like"/>
    <property type="match status" value="1"/>
</dbReference>
<feature type="transmembrane region" description="Helical" evidence="18">
    <location>
        <begin position="334"/>
        <end position="357"/>
    </location>
</feature>
<dbReference type="SMART" id="SM00831">
    <property type="entry name" value="Cation_ATPase_N"/>
    <property type="match status" value="1"/>
</dbReference>
<feature type="domain" description="Cation-transporting P-type ATPase N-terminal" evidence="19">
    <location>
        <begin position="26"/>
        <end position="99"/>
    </location>
</feature>
<dbReference type="PROSITE" id="PS00154">
    <property type="entry name" value="ATPASE_E1_E2"/>
    <property type="match status" value="1"/>
</dbReference>
<dbReference type="Gene3D" id="2.70.150.10">
    <property type="entry name" value="Calcium-transporting ATPase, cytoplasmic transduction domain A"/>
    <property type="match status" value="1"/>
</dbReference>
<dbReference type="Pfam" id="PF13246">
    <property type="entry name" value="Cation_ATPase"/>
    <property type="match status" value="1"/>
</dbReference>
<feature type="transmembrane region" description="Helical" evidence="18">
    <location>
        <begin position="847"/>
        <end position="867"/>
    </location>
</feature>
<dbReference type="InterPro" id="IPR004014">
    <property type="entry name" value="ATPase_P-typ_cation-transptr_N"/>
</dbReference>
<dbReference type="SUPFAM" id="SSF56784">
    <property type="entry name" value="HAD-like"/>
    <property type="match status" value="1"/>
</dbReference>
<comment type="subcellular location">
    <subcellularLocation>
        <location evidence="2">Cell inner membrane</location>
        <topology evidence="2">Multi-pass membrane protein</topology>
    </subcellularLocation>
</comment>
<dbReference type="EC" id="7.2.2.14" evidence="4"/>
<comment type="similarity">
    <text evidence="3">Belongs to the cation transport ATPase (P-type) (TC 3.A.3) family. Type IIIB subfamily.</text>
</comment>
<dbReference type="InterPro" id="IPR006415">
    <property type="entry name" value="P-type_ATPase_IIIB"/>
</dbReference>
<keyword evidence="13" id="KW-1278">Translocase</keyword>
<dbReference type="SUPFAM" id="SSF81653">
    <property type="entry name" value="Calcium ATPase, transduction domain A"/>
    <property type="match status" value="1"/>
</dbReference>
<dbReference type="InterPro" id="IPR023298">
    <property type="entry name" value="ATPase_P-typ_TM_dom_sf"/>
</dbReference>
<dbReference type="InterPro" id="IPR001757">
    <property type="entry name" value="P_typ_ATPase"/>
</dbReference>
<dbReference type="InterPro" id="IPR018303">
    <property type="entry name" value="ATPase_P-typ_P_site"/>
</dbReference>
<evidence type="ECO:0000256" key="5">
    <source>
        <dbReference type="ARBA" id="ARBA00013555"/>
    </source>
</evidence>
<dbReference type="InterPro" id="IPR044492">
    <property type="entry name" value="P_typ_ATPase_HD_dom"/>
</dbReference>
<dbReference type="InterPro" id="IPR059000">
    <property type="entry name" value="ATPase_P-type_domA"/>
</dbReference>
<evidence type="ECO:0000256" key="2">
    <source>
        <dbReference type="ARBA" id="ARBA00004429"/>
    </source>
</evidence>
<evidence type="ECO:0000256" key="1">
    <source>
        <dbReference type="ARBA" id="ARBA00003954"/>
    </source>
</evidence>
<comment type="catalytic activity">
    <reaction evidence="17">
        <text>Mg(2+)(out) + ATP + H2O = Mg(2+)(in) + ADP + phosphate + H(+)</text>
        <dbReference type="Rhea" id="RHEA:10260"/>
        <dbReference type="ChEBI" id="CHEBI:15377"/>
        <dbReference type="ChEBI" id="CHEBI:15378"/>
        <dbReference type="ChEBI" id="CHEBI:18420"/>
        <dbReference type="ChEBI" id="CHEBI:30616"/>
        <dbReference type="ChEBI" id="CHEBI:43474"/>
        <dbReference type="ChEBI" id="CHEBI:456216"/>
        <dbReference type="EC" id="7.2.2.14"/>
    </reaction>
</comment>
<feature type="transmembrane region" description="Helical" evidence="18">
    <location>
        <begin position="75"/>
        <end position="96"/>
    </location>
</feature>
<keyword evidence="14 18" id="KW-1133">Transmembrane helix</keyword>
<dbReference type="Pfam" id="PF00122">
    <property type="entry name" value="E1-E2_ATPase"/>
    <property type="match status" value="1"/>
</dbReference>
<dbReference type="AlphaFoldDB" id="A0A455SX72"/>
<keyword evidence="6" id="KW-1003">Cell membrane</keyword>
<dbReference type="InterPro" id="IPR008250">
    <property type="entry name" value="ATPase_P-typ_transduc_dom_A_sf"/>
</dbReference>
<dbReference type="Gene3D" id="1.20.1110.10">
    <property type="entry name" value="Calcium-transporting ATPase, transmembrane domain"/>
    <property type="match status" value="1"/>
</dbReference>
<dbReference type="GO" id="GO:0016887">
    <property type="term" value="F:ATP hydrolysis activity"/>
    <property type="evidence" value="ECO:0007669"/>
    <property type="project" value="InterPro"/>
</dbReference>
<dbReference type="GO" id="GO:0015444">
    <property type="term" value="F:P-type magnesium transporter activity"/>
    <property type="evidence" value="ECO:0007669"/>
    <property type="project" value="UniProtKB-EC"/>
</dbReference>
<keyword evidence="12" id="KW-0460">Magnesium</keyword>
<evidence type="ECO:0000256" key="6">
    <source>
        <dbReference type="ARBA" id="ARBA00022475"/>
    </source>
</evidence>
<protein>
    <recommendedName>
        <fullName evidence="5">Magnesium-transporting ATPase, P-type 1</fullName>
        <ecNumber evidence="4">7.2.2.14</ecNumber>
    </recommendedName>
    <alternativeName>
        <fullName evidence="16">Mg(2+) transport ATPase, P-type 1</fullName>
    </alternativeName>
</protein>
<evidence type="ECO:0000256" key="14">
    <source>
        <dbReference type="ARBA" id="ARBA00022989"/>
    </source>
</evidence>
<feature type="transmembrane region" description="Helical" evidence="18">
    <location>
        <begin position="712"/>
        <end position="734"/>
    </location>
</feature>
<dbReference type="Pfam" id="PF00690">
    <property type="entry name" value="Cation_ATPase_N"/>
    <property type="match status" value="1"/>
</dbReference>
<evidence type="ECO:0000256" key="12">
    <source>
        <dbReference type="ARBA" id="ARBA00022842"/>
    </source>
</evidence>
<dbReference type="EMBL" id="AP019377">
    <property type="protein sequence ID" value="BBH92166.1"/>
    <property type="molecule type" value="Genomic_DNA"/>
</dbReference>
<comment type="function">
    <text evidence="1">Mediates magnesium influx to the cytosol.</text>
</comment>
<evidence type="ECO:0000256" key="3">
    <source>
        <dbReference type="ARBA" id="ARBA00008746"/>
    </source>
</evidence>
<dbReference type="GO" id="GO:0005524">
    <property type="term" value="F:ATP binding"/>
    <property type="evidence" value="ECO:0007669"/>
    <property type="project" value="UniProtKB-KW"/>
</dbReference>
<dbReference type="Gene3D" id="3.40.1110.10">
    <property type="entry name" value="Calcium-transporting ATPase, cytoplasmic domain N"/>
    <property type="match status" value="1"/>
</dbReference>
<dbReference type="PANTHER" id="PTHR42861">
    <property type="entry name" value="CALCIUM-TRANSPORTING ATPASE"/>
    <property type="match status" value="1"/>
</dbReference>
<evidence type="ECO:0000256" key="9">
    <source>
        <dbReference type="ARBA" id="ARBA00022692"/>
    </source>
</evidence>
<dbReference type="SUPFAM" id="SSF81665">
    <property type="entry name" value="Calcium ATPase, transmembrane domain M"/>
    <property type="match status" value="1"/>
</dbReference>
<dbReference type="GO" id="GO:0005886">
    <property type="term" value="C:plasma membrane"/>
    <property type="evidence" value="ECO:0007669"/>
    <property type="project" value="UniProtKB-SubCell"/>
</dbReference>
<dbReference type="NCBIfam" id="TIGR01524">
    <property type="entry name" value="ATPase-IIIB_Mg"/>
    <property type="match status" value="1"/>
</dbReference>
<keyword evidence="8" id="KW-0597">Phosphoprotein</keyword>
<gene>
    <name evidence="20" type="primary">mgtB</name>
    <name evidence="20" type="ORF">KTA_03650</name>
</gene>
<evidence type="ECO:0000313" key="20">
    <source>
        <dbReference type="EMBL" id="BBH92166.1"/>
    </source>
</evidence>
<dbReference type="SFLD" id="SFLDF00027">
    <property type="entry name" value="p-type_atpase"/>
    <property type="match status" value="1"/>
</dbReference>
<dbReference type="InterPro" id="IPR023214">
    <property type="entry name" value="HAD_sf"/>
</dbReference>
<reference evidence="20" key="1">
    <citation type="submission" date="2018-12" db="EMBL/GenBank/DDBJ databases">
        <title>Novel natural products biosynthetic potential of the class Ktedonobacteria.</title>
        <authorList>
            <person name="Zheng Y."/>
            <person name="Saitou A."/>
            <person name="Wang C.M."/>
            <person name="Toyoda A."/>
            <person name="Minakuchi Y."/>
            <person name="Sekiguchi Y."/>
            <person name="Ueda K."/>
            <person name="Takano H."/>
            <person name="Sakai Y."/>
            <person name="Yokota A."/>
            <person name="Yabe S."/>
        </authorList>
    </citation>
    <scope>NUCLEOTIDE SEQUENCE</scope>
    <source>
        <strain evidence="20">A3-2</strain>
    </source>
</reference>
<evidence type="ECO:0000256" key="18">
    <source>
        <dbReference type="SAM" id="Phobius"/>
    </source>
</evidence>
<evidence type="ECO:0000256" key="13">
    <source>
        <dbReference type="ARBA" id="ARBA00022967"/>
    </source>
</evidence>
<dbReference type="PRINTS" id="PR01836">
    <property type="entry name" value="MGATPASE"/>
</dbReference>
<feature type="transmembrane region" description="Helical" evidence="18">
    <location>
        <begin position="108"/>
        <end position="128"/>
    </location>
</feature>
<evidence type="ECO:0000256" key="11">
    <source>
        <dbReference type="ARBA" id="ARBA00022840"/>
    </source>
</evidence>
<dbReference type="InterPro" id="IPR006068">
    <property type="entry name" value="ATPase_P-typ_cation-transptr_C"/>
</dbReference>
<sequence length="913" mass="99923">MLKHVARRWNRAAHVSAFLDDPQLQQVLHCDLAQTLRLLGASLLGLTDAEAARRLRQSGPHYLPDLRARPWWRHLLLAFWNPFLLMLAGLGLASFLCDLFLTSPADRSWIKELLLASMLVCSGSVRFWQERRAEQTLRPLASTMAEAVQVIRRADEQAAPTLRRIPLEEVVPGDLLLLEEGRVVPADVRLVSAQALLLDQSLFTGEAMPVEKNDSEHGEQPAPRLRSRADRSLLALLDASHLCLMGCSVVRGRALAVVVATGSATVFCRTARQFLKRPFLSALQQELNQVSKVLLVSLLLMVACLLLMRGIARGDWSEALLFALAVGVGFTPEMLPLVVTVALARGAVLLAHLGLVVKHLPMVQTLGALEILCLDKTGTLTSAPMQLVTAMDATGQEQTSVLRLAALSALAQQRGTFQSKDPFAQAILTAARQRGIQLQAGVTFDEVLPFDPIRKRASAIVRAADESTFATRVQTSALLLCQGSFEPVLAITSAVETAEGLQPLSETARLQLRRLARWLQEQGMRVLAVAYKPVDPRRADALAAEEQELIFAGLLGLGQTLRDGVREGIEALRAGGISLKLVTGDDERLAAGLGEEVGCDSRRVLLGWELEGLDENDLPTLVGQTEIFASMTPLQKALIVRVFQQRGAVVGYLGDGLNDLPALRRADIGLAVNGATESAQAAATVLMQTSTLKQLAAGIRVGRKVSRTIGKYLAITISSNFGNALSILLASLFLPFLPMLPVQLLVQNTLYDLTQLALAWDQLDDELLQQPHRWHVAPVLRLMLIMGPISSLFDVLTFLILWWFFDARTTATAPLFQSGWFLEGLFSQILAVHLLRTHRVPFLRSRAALPLLLASGGAFGVGLLLPLTRLGALLGLVPLPPVYFCWLLLVLGGYCLLTELAKRWYFHRWGPWL</sequence>
<dbReference type="InterPro" id="IPR023299">
    <property type="entry name" value="ATPase_P-typ_cyto_dom_N"/>
</dbReference>
<dbReference type="Gene3D" id="3.40.50.1000">
    <property type="entry name" value="HAD superfamily/HAD-like"/>
    <property type="match status" value="1"/>
</dbReference>
<evidence type="ECO:0000256" key="7">
    <source>
        <dbReference type="ARBA" id="ARBA00022519"/>
    </source>
</evidence>
<feature type="transmembrane region" description="Helical" evidence="18">
    <location>
        <begin position="780"/>
        <end position="805"/>
    </location>
</feature>
<feature type="transmembrane region" description="Helical" evidence="18">
    <location>
        <begin position="873"/>
        <end position="897"/>
    </location>
</feature>
<dbReference type="SFLD" id="SFLDS00003">
    <property type="entry name" value="Haloacid_Dehalogenase"/>
    <property type="match status" value="1"/>
</dbReference>
<evidence type="ECO:0000256" key="8">
    <source>
        <dbReference type="ARBA" id="ARBA00022553"/>
    </source>
</evidence>
<keyword evidence="15 18" id="KW-0472">Membrane</keyword>
<dbReference type="InterPro" id="IPR036412">
    <property type="entry name" value="HAD-like_sf"/>
</dbReference>
<proteinExistence type="inferred from homology"/>
<keyword evidence="11" id="KW-0067">ATP-binding</keyword>
<evidence type="ECO:0000256" key="16">
    <source>
        <dbReference type="ARBA" id="ARBA00029806"/>
    </source>
</evidence>
<dbReference type="NCBIfam" id="TIGR01494">
    <property type="entry name" value="ATPase_P-type"/>
    <property type="match status" value="2"/>
</dbReference>
<evidence type="ECO:0000259" key="19">
    <source>
        <dbReference type="SMART" id="SM00831"/>
    </source>
</evidence>
<feature type="transmembrane region" description="Helical" evidence="18">
    <location>
        <begin position="293"/>
        <end position="312"/>
    </location>
</feature>
<accession>A0A455SX72</accession>
<evidence type="ECO:0000256" key="17">
    <source>
        <dbReference type="ARBA" id="ARBA00047295"/>
    </source>
</evidence>
<evidence type="ECO:0000256" key="10">
    <source>
        <dbReference type="ARBA" id="ARBA00022741"/>
    </source>
</evidence>
<name>A0A455SX72_9CHLR</name>
<keyword evidence="10" id="KW-0547">Nucleotide-binding</keyword>